<comment type="catalytic activity">
    <reaction evidence="1">
        <text>S-ubiquitinyl-[E2 ubiquitin-conjugating enzyme]-L-cysteine + [acceptor protein]-L-lysine = [E2 ubiquitin-conjugating enzyme]-L-cysteine + N(6)-ubiquitinyl-[acceptor protein]-L-lysine.</text>
        <dbReference type="EC" id="2.3.2.27"/>
    </reaction>
</comment>
<dbReference type="InterPro" id="IPR001841">
    <property type="entry name" value="Znf_RING"/>
</dbReference>
<dbReference type="PANTHER" id="PTHR46279:SF10">
    <property type="entry name" value="RING-TYPE E3 UBIQUITIN TRANSFERASE"/>
    <property type="match status" value="1"/>
</dbReference>
<dbReference type="InterPro" id="IPR025287">
    <property type="entry name" value="WAK_GUB"/>
</dbReference>
<evidence type="ECO:0000256" key="5">
    <source>
        <dbReference type="ARBA" id="ARBA00022679"/>
    </source>
</evidence>
<keyword evidence="7" id="KW-0479">Metal-binding</keyword>
<evidence type="ECO:0000256" key="14">
    <source>
        <dbReference type="ARBA" id="ARBA00024209"/>
    </source>
</evidence>
<keyword evidence="9 15" id="KW-0863">Zinc-finger</keyword>
<evidence type="ECO:0000256" key="9">
    <source>
        <dbReference type="ARBA" id="ARBA00022771"/>
    </source>
</evidence>
<dbReference type="GO" id="GO:0008270">
    <property type="term" value="F:zinc ion binding"/>
    <property type="evidence" value="ECO:0007669"/>
    <property type="project" value="UniProtKB-KW"/>
</dbReference>
<feature type="chain" id="PRO_5002891074" description="RING-type E3 ubiquitin transferase" evidence="17">
    <location>
        <begin position="23"/>
        <end position="377"/>
    </location>
</feature>
<dbReference type="InterPro" id="IPR013083">
    <property type="entry name" value="Znf_RING/FYVE/PHD"/>
</dbReference>
<comment type="similarity">
    <text evidence="14">Belongs to the RING-type zinc finger family. ATL subfamily.</text>
</comment>
<keyword evidence="6 16" id="KW-0812">Transmembrane</keyword>
<evidence type="ECO:0000256" key="6">
    <source>
        <dbReference type="ARBA" id="ARBA00022692"/>
    </source>
</evidence>
<dbReference type="AlphaFoldDB" id="B9RII9"/>
<keyword evidence="20" id="KW-1185">Reference proteome</keyword>
<dbReference type="Pfam" id="PF13947">
    <property type="entry name" value="GUB_WAK_bind"/>
    <property type="match status" value="1"/>
</dbReference>
<dbReference type="InParanoid" id="B9RII9"/>
<keyword evidence="13 16" id="KW-0472">Membrane</keyword>
<feature type="transmembrane region" description="Helical" evidence="16">
    <location>
        <begin position="239"/>
        <end position="262"/>
    </location>
</feature>
<evidence type="ECO:0000256" key="11">
    <source>
        <dbReference type="ARBA" id="ARBA00022833"/>
    </source>
</evidence>
<dbReference type="STRING" id="3988.B9RII9"/>
<dbReference type="SUPFAM" id="SSF57850">
    <property type="entry name" value="RING/U-box"/>
    <property type="match status" value="1"/>
</dbReference>
<keyword evidence="12 16" id="KW-1133">Transmembrane helix</keyword>
<evidence type="ECO:0000256" key="16">
    <source>
        <dbReference type="SAM" id="Phobius"/>
    </source>
</evidence>
<sequence>MDIVKLIFSTIFLFSFLQIIASQHLCLNSACARNEPVIRFPFRIENRQFKSCGYPGFDVSCDTNTNHTLLELPYSGTFTVQAIDYATQELWINDPNNCLPKRILSLNLSNSPFVGLFYQNFTFFNCSLTNYTNFQLNPIACLSSSTNTVFATSSLRVINHLSGLSSCEAFASMEVPVEWPFYGQILSSDLSDDLRLTWAVPRCGKCESHGGRCGPRSNSSRLIVCANPKLRGIPKSARYIITIGGGIPVALCVLGLLCFICNRASYYTGRRRSHLFPESNFVVNQQPTVSARGLDGQTLESYPKIVLGESRRLPKPDDITCSICLSEYKPKETLKTIPECQHCFHADCIDEWLKLNASCPICRKSPDRLPPPPAQPS</sequence>
<dbReference type="KEGG" id="rcu:8274357"/>
<evidence type="ECO:0000256" key="15">
    <source>
        <dbReference type="PROSITE-ProRule" id="PRU00175"/>
    </source>
</evidence>
<dbReference type="InterPro" id="IPR046948">
    <property type="entry name" value="ATL20-22-like"/>
</dbReference>
<keyword evidence="10" id="KW-0833">Ubl conjugation pathway</keyword>
<evidence type="ECO:0000256" key="3">
    <source>
        <dbReference type="ARBA" id="ARBA00004906"/>
    </source>
</evidence>
<evidence type="ECO:0000256" key="13">
    <source>
        <dbReference type="ARBA" id="ARBA00023136"/>
    </source>
</evidence>
<evidence type="ECO:0000256" key="4">
    <source>
        <dbReference type="ARBA" id="ARBA00012483"/>
    </source>
</evidence>
<evidence type="ECO:0000256" key="10">
    <source>
        <dbReference type="ARBA" id="ARBA00022786"/>
    </source>
</evidence>
<keyword evidence="8 17" id="KW-0732">Signal</keyword>
<dbReference type="GO" id="GO:0061630">
    <property type="term" value="F:ubiquitin protein ligase activity"/>
    <property type="evidence" value="ECO:0007669"/>
    <property type="project" value="UniProtKB-EC"/>
</dbReference>
<accession>B9RII9</accession>
<organism evidence="19 20">
    <name type="scientific">Ricinus communis</name>
    <name type="common">Castor bean</name>
    <dbReference type="NCBI Taxonomy" id="3988"/>
    <lineage>
        <taxon>Eukaryota</taxon>
        <taxon>Viridiplantae</taxon>
        <taxon>Streptophyta</taxon>
        <taxon>Embryophyta</taxon>
        <taxon>Tracheophyta</taxon>
        <taxon>Spermatophyta</taxon>
        <taxon>Magnoliopsida</taxon>
        <taxon>eudicotyledons</taxon>
        <taxon>Gunneridae</taxon>
        <taxon>Pentapetalae</taxon>
        <taxon>rosids</taxon>
        <taxon>fabids</taxon>
        <taxon>Malpighiales</taxon>
        <taxon>Euphorbiaceae</taxon>
        <taxon>Acalyphoideae</taxon>
        <taxon>Acalypheae</taxon>
        <taxon>Ricinus</taxon>
    </lineage>
</organism>
<dbReference type="PROSITE" id="PS50089">
    <property type="entry name" value="ZF_RING_2"/>
    <property type="match status" value="1"/>
</dbReference>
<dbReference type="GO" id="GO:0016020">
    <property type="term" value="C:membrane"/>
    <property type="evidence" value="ECO:0007669"/>
    <property type="project" value="UniProtKB-SubCell"/>
</dbReference>
<name>B9RII9_RICCO</name>
<feature type="domain" description="RING-type" evidence="18">
    <location>
        <begin position="321"/>
        <end position="363"/>
    </location>
</feature>
<comment type="subcellular location">
    <subcellularLocation>
        <location evidence="2">Membrane</location>
        <topology evidence="2">Single-pass membrane protein</topology>
    </subcellularLocation>
</comment>
<dbReference type="SMART" id="SM00184">
    <property type="entry name" value="RING"/>
    <property type="match status" value="1"/>
</dbReference>
<evidence type="ECO:0000256" key="12">
    <source>
        <dbReference type="ARBA" id="ARBA00022989"/>
    </source>
</evidence>
<evidence type="ECO:0000256" key="7">
    <source>
        <dbReference type="ARBA" id="ARBA00022723"/>
    </source>
</evidence>
<dbReference type="GO" id="GO:0030247">
    <property type="term" value="F:polysaccharide binding"/>
    <property type="evidence" value="ECO:0007669"/>
    <property type="project" value="InterPro"/>
</dbReference>
<keyword evidence="11" id="KW-0862">Zinc</keyword>
<dbReference type="Proteomes" id="UP000008311">
    <property type="component" value="Unassembled WGS sequence"/>
</dbReference>
<comment type="pathway">
    <text evidence="3">Protein modification; protein ubiquitination.</text>
</comment>
<feature type="signal peptide" evidence="17">
    <location>
        <begin position="1"/>
        <end position="22"/>
    </location>
</feature>
<evidence type="ECO:0000313" key="20">
    <source>
        <dbReference type="Proteomes" id="UP000008311"/>
    </source>
</evidence>
<dbReference type="EMBL" id="EQ973781">
    <property type="protein sequence ID" value="EEF48961.1"/>
    <property type="molecule type" value="Genomic_DNA"/>
</dbReference>
<proteinExistence type="inferred from homology"/>
<keyword evidence="5" id="KW-0808">Transferase</keyword>
<reference evidence="20" key="1">
    <citation type="journal article" date="2010" name="Nat. Biotechnol.">
        <title>Draft genome sequence of the oilseed species Ricinus communis.</title>
        <authorList>
            <person name="Chan A.P."/>
            <person name="Crabtree J."/>
            <person name="Zhao Q."/>
            <person name="Lorenzi H."/>
            <person name="Orvis J."/>
            <person name="Puiu D."/>
            <person name="Melake-Berhan A."/>
            <person name="Jones K.M."/>
            <person name="Redman J."/>
            <person name="Chen G."/>
            <person name="Cahoon E.B."/>
            <person name="Gedil M."/>
            <person name="Stanke M."/>
            <person name="Haas B.J."/>
            <person name="Wortman J.R."/>
            <person name="Fraser-Liggett C.M."/>
            <person name="Ravel J."/>
            <person name="Rabinowicz P.D."/>
        </authorList>
    </citation>
    <scope>NUCLEOTIDE SEQUENCE [LARGE SCALE GENOMIC DNA]</scope>
    <source>
        <strain evidence="20">cv. Hale</strain>
    </source>
</reference>
<dbReference type="Gene3D" id="3.30.40.10">
    <property type="entry name" value="Zinc/RING finger domain, C3HC4 (zinc finger)"/>
    <property type="match status" value="1"/>
</dbReference>
<evidence type="ECO:0000313" key="19">
    <source>
        <dbReference type="EMBL" id="EEF48961.1"/>
    </source>
</evidence>
<dbReference type="CDD" id="cd16461">
    <property type="entry name" value="RING-H2_EL5-like"/>
    <property type="match status" value="1"/>
</dbReference>
<dbReference type="eggNOG" id="KOG0800">
    <property type="taxonomic scope" value="Eukaryota"/>
</dbReference>
<evidence type="ECO:0000256" key="1">
    <source>
        <dbReference type="ARBA" id="ARBA00000900"/>
    </source>
</evidence>
<evidence type="ECO:0000256" key="8">
    <source>
        <dbReference type="ARBA" id="ARBA00022729"/>
    </source>
</evidence>
<evidence type="ECO:0000256" key="17">
    <source>
        <dbReference type="SAM" id="SignalP"/>
    </source>
</evidence>
<dbReference type="PANTHER" id="PTHR46279">
    <property type="entry name" value="RING/U-BOX SUPERFAMILY PROTEIN"/>
    <property type="match status" value="1"/>
</dbReference>
<protein>
    <recommendedName>
        <fullName evidence="4">RING-type E3 ubiquitin transferase</fullName>
        <ecNumber evidence="4">2.3.2.27</ecNumber>
    </recommendedName>
</protein>
<evidence type="ECO:0000256" key="2">
    <source>
        <dbReference type="ARBA" id="ARBA00004167"/>
    </source>
</evidence>
<dbReference type="EC" id="2.3.2.27" evidence="4"/>
<dbReference type="FunCoup" id="B9RII9">
    <property type="interactions" value="26"/>
</dbReference>
<gene>
    <name evidence="19" type="ORF">RCOM_1579650</name>
</gene>
<dbReference type="Pfam" id="PF13639">
    <property type="entry name" value="zf-RING_2"/>
    <property type="match status" value="1"/>
</dbReference>
<dbReference type="OrthoDB" id="8062037at2759"/>
<evidence type="ECO:0000259" key="18">
    <source>
        <dbReference type="PROSITE" id="PS50089"/>
    </source>
</evidence>